<dbReference type="InterPro" id="IPR052394">
    <property type="entry name" value="LRR-containing"/>
</dbReference>
<dbReference type="OrthoDB" id="415435at2759"/>
<dbReference type="Proteomes" id="UP000008983">
    <property type="component" value="Unassembled WGS sequence"/>
</dbReference>
<keyword evidence="2" id="KW-1185">Reference proteome</keyword>
<name>G0QVZ1_ICHMU</name>
<dbReference type="InParanoid" id="G0QVZ1"/>
<dbReference type="OMA" id="DPNELME"/>
<dbReference type="EC" id="3.1.3.15" evidence="1"/>
<keyword evidence="1" id="KW-0378">Hydrolase</keyword>
<dbReference type="SMART" id="SM00368">
    <property type="entry name" value="LRR_RI"/>
    <property type="match status" value="3"/>
</dbReference>
<sequence>MKHYKLQKRCTHIPTKKIQPKLLKQINEERNETTKESSQKTFVKTLKNTNKLIEMNTLKKRPNSPIDSMLITSNNNNFLPLKVGIVKVGRNQNHLNINNFKLGDQKINIFCEGLNKLKSIDILNCKDNNLSEIGMNKLIESFDISTKQIDFSQNSISLLNIQQFLEKYDNFQFNLQVLKLEKTHLSDQSVDLLCTGLQFIKSLRILNLSNNYIGNRSCYSIEQMIQNIENLRELYINTNEIQGEGGALIIDACRISQNVKVLDLSDNFLGKSNKNTKSQFGESLNKLFRENNEKSIIHLDLRNNNFQIEDCLIFSNQIKNNNSIIGFHFDGHQCFVNSEGFINQLYAKDLQKYNPQSFLNKRIDGCRFKNYNINIFQVEQDLNFRNGDNCWICEGWIEHTFYFKNNDFQLKVIYIHIEVDEYKAAKMNKGDGFFFLKKMIPSKCLIKFFFTFDGLFKYTIDNKIQSDYFSQIDNLIFFENEQKTIQIKEFNFIQYNKYEKIIDTQDDYNPLIQLRPRIFYQRLYNTQQDIKQEWNLKYSLFKDFKFDSEDLFIKCFEIDWECSKINQIVKTETQLQKIKIILKGVYPYIYNTYRYLSSYGSIMDVPCIQFNNFNDFINETQIIDNVNLKIRDLDFKFVVTNSSTKFKKNNRNPDKGLIRYQFMEIIVRLSDDKYIRNKIFNDQVEALNAFLDDGYLKALQKLPMIQQWRNDYLWNEKCDFCLKNYLKILKNVYDVYSDTSITQKQYKSQKYISAQQFRKICIDCNFINDQFIEREVNLIFNLSMITQVDEINCDKHFQMCFQEFIEAISRLADRIINFKLKKLIDDWDMIEYNE</sequence>
<dbReference type="GeneID" id="14906728"/>
<dbReference type="PANTHER" id="PTHR24114">
    <property type="entry name" value="LEUCINE RICH REPEAT FAMILY PROTEIN"/>
    <property type="match status" value="1"/>
</dbReference>
<evidence type="ECO:0000313" key="1">
    <source>
        <dbReference type="EMBL" id="EGR30607.1"/>
    </source>
</evidence>
<evidence type="ECO:0000313" key="2">
    <source>
        <dbReference type="Proteomes" id="UP000008983"/>
    </source>
</evidence>
<dbReference type="EMBL" id="GL983970">
    <property type="protein sequence ID" value="EGR30607.1"/>
    <property type="molecule type" value="Genomic_DNA"/>
</dbReference>
<dbReference type="SUPFAM" id="SSF52047">
    <property type="entry name" value="RNI-like"/>
    <property type="match status" value="1"/>
</dbReference>
<dbReference type="GO" id="GO:0004722">
    <property type="term" value="F:protein serine/threonine phosphatase activity"/>
    <property type="evidence" value="ECO:0007669"/>
    <property type="project" value="UniProtKB-EC"/>
</dbReference>
<feature type="non-terminal residue" evidence="1">
    <location>
        <position position="834"/>
    </location>
</feature>
<dbReference type="eggNOG" id="ENOG502S345">
    <property type="taxonomic scope" value="Eukaryota"/>
</dbReference>
<dbReference type="AlphaFoldDB" id="G0QVZ1"/>
<dbReference type="RefSeq" id="XP_004032194.1">
    <property type="nucleotide sequence ID" value="XM_004032146.1"/>
</dbReference>
<dbReference type="InterPro" id="IPR032675">
    <property type="entry name" value="LRR_dom_sf"/>
</dbReference>
<protein>
    <submittedName>
        <fullName evidence="1">Leucine rich repeat protein</fullName>
        <ecNumber evidence="1">3.1.3.15</ecNumber>
        <ecNumber evidence="1">3.1.3.16</ecNumber>
    </submittedName>
</protein>
<gene>
    <name evidence="1" type="ORF">IMG5_127870</name>
</gene>
<proteinExistence type="predicted"/>
<dbReference type="GO" id="GO:0004401">
    <property type="term" value="F:histidinol-phosphatase activity"/>
    <property type="evidence" value="ECO:0007669"/>
    <property type="project" value="UniProtKB-EC"/>
</dbReference>
<dbReference type="Gene3D" id="3.80.10.10">
    <property type="entry name" value="Ribonuclease Inhibitor"/>
    <property type="match status" value="1"/>
</dbReference>
<dbReference type="PANTHER" id="PTHR24114:SF2">
    <property type="entry name" value="F-BOX DOMAIN-CONTAINING PROTEIN-RELATED"/>
    <property type="match status" value="1"/>
</dbReference>
<organism evidence="1 2">
    <name type="scientific">Ichthyophthirius multifiliis</name>
    <name type="common">White spot disease agent</name>
    <name type="synonym">Ich</name>
    <dbReference type="NCBI Taxonomy" id="5932"/>
    <lineage>
        <taxon>Eukaryota</taxon>
        <taxon>Sar</taxon>
        <taxon>Alveolata</taxon>
        <taxon>Ciliophora</taxon>
        <taxon>Intramacronucleata</taxon>
        <taxon>Oligohymenophorea</taxon>
        <taxon>Hymenostomatida</taxon>
        <taxon>Ophryoglenina</taxon>
        <taxon>Ichthyophthirius</taxon>
    </lineage>
</organism>
<dbReference type="STRING" id="857967.G0QVZ1"/>
<reference evidence="1 2" key="1">
    <citation type="submission" date="2011-07" db="EMBL/GenBank/DDBJ databases">
        <authorList>
            <person name="Coyne R."/>
            <person name="Brami D."/>
            <person name="Johnson J."/>
            <person name="Hostetler J."/>
            <person name="Hannick L."/>
            <person name="Clark T."/>
            <person name="Cassidy-Hanley D."/>
            <person name="Inman J."/>
        </authorList>
    </citation>
    <scope>NUCLEOTIDE SEQUENCE [LARGE SCALE GENOMIC DNA]</scope>
    <source>
        <strain evidence="1 2">G5</strain>
    </source>
</reference>
<accession>G0QVZ1</accession>
<dbReference type="EC" id="3.1.3.16" evidence="1"/>